<evidence type="ECO:0000313" key="7">
    <source>
        <dbReference type="EMBL" id="KAF7820557.1"/>
    </source>
</evidence>
<dbReference type="CDD" id="cd11326">
    <property type="entry name" value="AmyAc_Glg_debranch"/>
    <property type="match status" value="1"/>
</dbReference>
<dbReference type="InterPro" id="IPR004193">
    <property type="entry name" value="Glyco_hydro_13_N"/>
</dbReference>
<dbReference type="Gene3D" id="2.60.40.1180">
    <property type="entry name" value="Golgi alpha-mannosidase II"/>
    <property type="match status" value="1"/>
</dbReference>
<dbReference type="AlphaFoldDB" id="A0A834TE89"/>
<dbReference type="FunFam" id="2.60.40.10:FF:001593">
    <property type="entry name" value="Isoamylase 1, chloroplastic"/>
    <property type="match status" value="1"/>
</dbReference>
<dbReference type="SUPFAM" id="SSF81296">
    <property type="entry name" value="E set domains"/>
    <property type="match status" value="1"/>
</dbReference>
<sequence>MAFSPSFSLVDASPSILFPPNSHFRPRFVLNKKSSSFPKRKSLRSLLCRSASPSRSFVVNARDAAGGVEVDTQTAVADKPLSTRFQVSRGFPAPFGATVRDGGVNFAVYSGNATSAALCLITLSDLQENRVTEHIALDPLVNRTGDVWHVLLKGDFKDMLYGYKIDGKFSPEEGHYYDSSRILLDPYAKAVISRGEFGALGPDGNCWPQMAGMIPSSDDKFDWEGDLPLKYPQKDLVIYEMHVRGFTKHESSRTEFPGTYLGVVEKLDHLKELGVNCIELMPCHEFNELEYFSYNSVLGDYKVNFWGYSTINYFSPMIRYSSAGIRNCGRDGVNEMKFLIREAHKRGMEVVMDVVFNHTAEGNENGPIVSFRGVDNIVYYMLAPKGEFYNYSGCGNTFNCNHPVVRQFIVDCLRYWVTEMHVDGFRFDLASIFSRSSSLWDGVNVFGAPIEGDFLTLGTPISSPPLIDLISNDPILRGVKLEYGIAQINICLYMHTKQEWGLKHLIAEAWDAGGLYQVGTFPHWGIWSEWNGKYRDTVRQFIKGTDGFAGAFAECLCGSPNLYQRDGRKPWNSINFICAHDGFTLADLVTYNNKHNLANGEDNNDGENHNNSWNCGQEGEFASTSVRKLRKRQMRNFFISLMVSQITVEVIWIENYNAEGVPMIYMGDEYGHTKGGNNNTYCHDNYLNYFRWDKKEESSSDFFRFCHLVIKFRKECESLGLDDFPTSERLQWHGHFPGMPDWSETSRFVAFTMIDSAKGEIYIAFNTSHLPVTVSLPARPGYRWEPLVDTSKPSPYDFLTPDLPDRDTAVQQYAHFLDANMYPMFSYSTIILQLTPDPNA</sequence>
<evidence type="ECO:0000256" key="2">
    <source>
        <dbReference type="ARBA" id="ARBA00008061"/>
    </source>
</evidence>
<dbReference type="OrthoDB" id="204980at2759"/>
<dbReference type="InterPro" id="IPR013783">
    <property type="entry name" value="Ig-like_fold"/>
</dbReference>
<dbReference type="GO" id="GO:0009507">
    <property type="term" value="C:chloroplast"/>
    <property type="evidence" value="ECO:0007669"/>
    <property type="project" value="UniProtKB-SubCell"/>
</dbReference>
<organism evidence="7 8">
    <name type="scientific">Senna tora</name>
    <dbReference type="NCBI Taxonomy" id="362788"/>
    <lineage>
        <taxon>Eukaryota</taxon>
        <taxon>Viridiplantae</taxon>
        <taxon>Streptophyta</taxon>
        <taxon>Embryophyta</taxon>
        <taxon>Tracheophyta</taxon>
        <taxon>Spermatophyta</taxon>
        <taxon>Magnoliopsida</taxon>
        <taxon>eudicotyledons</taxon>
        <taxon>Gunneridae</taxon>
        <taxon>Pentapetalae</taxon>
        <taxon>rosids</taxon>
        <taxon>fabids</taxon>
        <taxon>Fabales</taxon>
        <taxon>Fabaceae</taxon>
        <taxon>Caesalpinioideae</taxon>
        <taxon>Cassia clade</taxon>
        <taxon>Senna</taxon>
    </lineage>
</organism>
<protein>
    <submittedName>
        <fullName evidence="7">Isoamylase 1, chloroplastic</fullName>
    </submittedName>
</protein>
<dbReference type="InterPro" id="IPR006047">
    <property type="entry name" value="GH13_cat_dom"/>
</dbReference>
<dbReference type="Proteomes" id="UP000634136">
    <property type="component" value="Unassembled WGS sequence"/>
</dbReference>
<dbReference type="InterPro" id="IPR048650">
    <property type="entry name" value="ISOA1-3-like_C"/>
</dbReference>
<evidence type="ECO:0000313" key="8">
    <source>
        <dbReference type="Proteomes" id="UP000634136"/>
    </source>
</evidence>
<dbReference type="Pfam" id="PF21156">
    <property type="entry name" value="ISOA1-3_C"/>
    <property type="match status" value="1"/>
</dbReference>
<dbReference type="SUPFAM" id="SSF51445">
    <property type="entry name" value="(Trans)glycosidases"/>
    <property type="match status" value="1"/>
</dbReference>
<dbReference type="CDD" id="cd02856">
    <property type="entry name" value="E_set_GDE_Isoamylase_N"/>
    <property type="match status" value="1"/>
</dbReference>
<dbReference type="PANTHER" id="PTHR43002">
    <property type="entry name" value="GLYCOGEN DEBRANCHING ENZYME"/>
    <property type="match status" value="1"/>
</dbReference>
<evidence type="ECO:0000259" key="6">
    <source>
        <dbReference type="SMART" id="SM00642"/>
    </source>
</evidence>
<dbReference type="Pfam" id="PF00128">
    <property type="entry name" value="Alpha-amylase"/>
    <property type="match status" value="1"/>
</dbReference>
<keyword evidence="8" id="KW-1185">Reference proteome</keyword>
<dbReference type="Gene3D" id="2.60.40.10">
    <property type="entry name" value="Immunoglobulins"/>
    <property type="match status" value="1"/>
</dbReference>
<evidence type="ECO:0000256" key="5">
    <source>
        <dbReference type="ARBA" id="ARBA00022946"/>
    </source>
</evidence>
<feature type="domain" description="Glycosyl hydrolase family 13 catalytic" evidence="6">
    <location>
        <begin position="240"/>
        <end position="704"/>
    </location>
</feature>
<keyword evidence="5" id="KW-0809">Transit peptide</keyword>
<dbReference type="SUPFAM" id="SSF51011">
    <property type="entry name" value="Glycosyl hydrolase domain"/>
    <property type="match status" value="1"/>
</dbReference>
<keyword evidence="4" id="KW-0934">Plastid</keyword>
<reference evidence="7" key="1">
    <citation type="submission" date="2020-09" db="EMBL/GenBank/DDBJ databases">
        <title>Genome-Enabled Discovery of Anthraquinone Biosynthesis in Senna tora.</title>
        <authorList>
            <person name="Kang S.-H."/>
            <person name="Pandey R.P."/>
            <person name="Lee C.-M."/>
            <person name="Sim J.-S."/>
            <person name="Jeong J.-T."/>
            <person name="Choi B.-S."/>
            <person name="Jung M."/>
            <person name="Ginzburg D."/>
            <person name="Zhao K."/>
            <person name="Won S.Y."/>
            <person name="Oh T.-J."/>
            <person name="Yu Y."/>
            <person name="Kim N.-H."/>
            <person name="Lee O.R."/>
            <person name="Lee T.-H."/>
            <person name="Bashyal P."/>
            <person name="Kim T.-S."/>
            <person name="Lee W.-H."/>
            <person name="Kawkins C."/>
            <person name="Kim C.-K."/>
            <person name="Kim J.S."/>
            <person name="Ahn B.O."/>
            <person name="Rhee S.Y."/>
            <person name="Sohng J.K."/>
        </authorList>
    </citation>
    <scope>NUCLEOTIDE SEQUENCE</scope>
    <source>
        <tissue evidence="7">Leaf</tissue>
    </source>
</reference>
<evidence type="ECO:0000256" key="1">
    <source>
        <dbReference type="ARBA" id="ARBA00004229"/>
    </source>
</evidence>
<comment type="caution">
    <text evidence="7">The sequence shown here is derived from an EMBL/GenBank/DDBJ whole genome shotgun (WGS) entry which is preliminary data.</text>
</comment>
<gene>
    <name evidence="7" type="ORF">G2W53_026012</name>
</gene>
<dbReference type="GO" id="GO:0005975">
    <property type="term" value="P:carbohydrate metabolic process"/>
    <property type="evidence" value="ECO:0007669"/>
    <property type="project" value="InterPro"/>
</dbReference>
<evidence type="ECO:0000256" key="3">
    <source>
        <dbReference type="ARBA" id="ARBA00022528"/>
    </source>
</evidence>
<keyword evidence="3" id="KW-0150">Chloroplast</keyword>
<dbReference type="InterPro" id="IPR014756">
    <property type="entry name" value="Ig_E-set"/>
</dbReference>
<accession>A0A834TE89</accession>
<comment type="similarity">
    <text evidence="2">Belongs to the glycosyl hydrolase 13 family.</text>
</comment>
<dbReference type="GO" id="GO:0019156">
    <property type="term" value="F:isoamylase activity"/>
    <property type="evidence" value="ECO:0007669"/>
    <property type="project" value="UniProtKB-ARBA"/>
</dbReference>
<dbReference type="Pfam" id="PF02922">
    <property type="entry name" value="CBM_48"/>
    <property type="match status" value="1"/>
</dbReference>
<dbReference type="Gene3D" id="3.20.20.80">
    <property type="entry name" value="Glycosidases"/>
    <property type="match status" value="2"/>
</dbReference>
<comment type="subcellular location">
    <subcellularLocation>
        <location evidence="1">Plastid</location>
        <location evidence="1">Chloroplast</location>
    </subcellularLocation>
</comment>
<name>A0A834TE89_9FABA</name>
<dbReference type="SMART" id="SM00642">
    <property type="entry name" value="Aamy"/>
    <property type="match status" value="1"/>
</dbReference>
<dbReference type="InterPro" id="IPR017853">
    <property type="entry name" value="GH"/>
</dbReference>
<evidence type="ECO:0000256" key="4">
    <source>
        <dbReference type="ARBA" id="ARBA00022640"/>
    </source>
</evidence>
<proteinExistence type="inferred from homology"/>
<dbReference type="InterPro" id="IPR044505">
    <property type="entry name" value="GlgX_Isoamylase_N_E_set"/>
</dbReference>
<dbReference type="InterPro" id="IPR013780">
    <property type="entry name" value="Glyco_hydro_b"/>
</dbReference>
<dbReference type="EMBL" id="JAAIUW010000008">
    <property type="protein sequence ID" value="KAF7820557.1"/>
    <property type="molecule type" value="Genomic_DNA"/>
</dbReference>